<keyword evidence="5" id="KW-1133">Transmembrane helix</keyword>
<dbReference type="CDD" id="cd00730">
    <property type="entry name" value="rubredoxin"/>
    <property type="match status" value="1"/>
</dbReference>
<dbReference type="SUPFAM" id="SSF57802">
    <property type="entry name" value="Rubredoxin-like"/>
    <property type="match status" value="1"/>
</dbReference>
<evidence type="ECO:0000256" key="3">
    <source>
        <dbReference type="ARBA" id="ARBA00022982"/>
    </source>
</evidence>
<sequence>MSENIQPASEENKIVEDFEKEKLSENSSRINVEQSFPNLEHNRFECRSCGYIYDPSEGNKKLNIAKNTPFSELDGNTFACPVCRAGKNFYKDIGPKSKPSGFEENLVYGFGFNSLPPGQKNILIFGGLAFAAAMFLSLYSLH</sequence>
<evidence type="ECO:0000313" key="7">
    <source>
        <dbReference type="EMBL" id="KGF88531.1"/>
    </source>
</evidence>
<comment type="caution">
    <text evidence="7">The sequence shown here is derived from an EMBL/GenBank/DDBJ whole genome shotgun (WGS) entry which is preliminary data.</text>
</comment>
<gene>
    <name evidence="7" type="ORF">EU91_0464</name>
</gene>
<name>A0A0A1ZJ68_PROMR</name>
<dbReference type="PANTHER" id="PTHR47627:SF1">
    <property type="entry name" value="RUBREDOXIN-1-RELATED"/>
    <property type="match status" value="1"/>
</dbReference>
<dbReference type="Gene3D" id="2.20.28.10">
    <property type="match status" value="1"/>
</dbReference>
<dbReference type="STRING" id="59925.EU91_0464"/>
<dbReference type="GO" id="GO:0005506">
    <property type="term" value="F:iron ion binding"/>
    <property type="evidence" value="ECO:0007669"/>
    <property type="project" value="InterPro"/>
</dbReference>
<dbReference type="PANTHER" id="PTHR47627">
    <property type="entry name" value="RUBREDOXIN"/>
    <property type="match status" value="1"/>
</dbReference>
<dbReference type="GO" id="GO:0043448">
    <property type="term" value="P:alkane catabolic process"/>
    <property type="evidence" value="ECO:0007669"/>
    <property type="project" value="TreeGrafter"/>
</dbReference>
<dbReference type="InterPro" id="IPR024934">
    <property type="entry name" value="Rubredoxin-like_dom"/>
</dbReference>
<dbReference type="Proteomes" id="UP000030598">
    <property type="component" value="Unassembled WGS sequence"/>
</dbReference>
<protein>
    <submittedName>
        <fullName evidence="7">Rubredoxin</fullName>
    </submittedName>
</protein>
<reference evidence="8" key="1">
    <citation type="journal article" date="2014" name="Sci. Data">
        <title>Genomes of diverse isolates of the marine cyanobacterium Prochlorococcus.</title>
        <authorList>
            <person name="Biller S."/>
            <person name="Berube P."/>
            <person name="Thompson J."/>
            <person name="Kelly L."/>
            <person name="Roggensack S."/>
            <person name="Awad L."/>
            <person name="Roache-Johnson K."/>
            <person name="Ding H."/>
            <person name="Giovannoni S.J."/>
            <person name="Moore L.R."/>
            <person name="Chisholm S.W."/>
        </authorList>
    </citation>
    <scope>NUCLEOTIDE SEQUENCE [LARGE SCALE GENOMIC DNA]</scope>
    <source>
        <strain evidence="8">GP2</strain>
    </source>
</reference>
<evidence type="ECO:0000259" key="6">
    <source>
        <dbReference type="PROSITE" id="PS50903"/>
    </source>
</evidence>
<organism evidence="7 8">
    <name type="scientific">Prochlorococcus marinus str. GP2</name>
    <dbReference type="NCBI Taxonomy" id="59925"/>
    <lineage>
        <taxon>Bacteria</taxon>
        <taxon>Bacillati</taxon>
        <taxon>Cyanobacteriota</taxon>
        <taxon>Cyanophyceae</taxon>
        <taxon>Synechococcales</taxon>
        <taxon>Prochlorococcaceae</taxon>
        <taxon>Prochlorococcus</taxon>
    </lineage>
</organism>
<feature type="transmembrane region" description="Helical" evidence="5">
    <location>
        <begin position="122"/>
        <end position="141"/>
    </location>
</feature>
<dbReference type="GO" id="GO:0009055">
    <property type="term" value="F:electron transfer activity"/>
    <property type="evidence" value="ECO:0007669"/>
    <property type="project" value="TreeGrafter"/>
</dbReference>
<dbReference type="RefSeq" id="WP_032524049.1">
    <property type="nucleotide sequence ID" value="NZ_CP138934.1"/>
</dbReference>
<dbReference type="OrthoDB" id="9802447at2"/>
<proteinExistence type="predicted"/>
<dbReference type="AlphaFoldDB" id="A0A0A1ZJ68"/>
<evidence type="ECO:0000256" key="5">
    <source>
        <dbReference type="SAM" id="Phobius"/>
    </source>
</evidence>
<keyword evidence="3" id="KW-0249">Electron transport</keyword>
<dbReference type="PROSITE" id="PS50903">
    <property type="entry name" value="RUBREDOXIN_LIKE"/>
    <property type="match status" value="1"/>
</dbReference>
<dbReference type="InterPro" id="IPR050526">
    <property type="entry name" value="Rubredoxin_ET"/>
</dbReference>
<keyword evidence="4" id="KW-0408">Iron</keyword>
<dbReference type="EMBL" id="JNAH01000003">
    <property type="protein sequence ID" value="KGF88531.1"/>
    <property type="molecule type" value="Genomic_DNA"/>
</dbReference>
<dbReference type="InterPro" id="IPR024935">
    <property type="entry name" value="Rubredoxin_dom"/>
</dbReference>
<evidence type="ECO:0000256" key="1">
    <source>
        <dbReference type="ARBA" id="ARBA00022448"/>
    </source>
</evidence>
<keyword evidence="2" id="KW-0479">Metal-binding</keyword>
<evidence type="ECO:0000256" key="2">
    <source>
        <dbReference type="ARBA" id="ARBA00022723"/>
    </source>
</evidence>
<accession>A0A0A1ZJ68</accession>
<keyword evidence="1" id="KW-0813">Transport</keyword>
<feature type="domain" description="Rubredoxin-like" evidence="6">
    <location>
        <begin position="41"/>
        <end position="93"/>
    </location>
</feature>
<keyword evidence="5" id="KW-0472">Membrane</keyword>
<evidence type="ECO:0000256" key="4">
    <source>
        <dbReference type="ARBA" id="ARBA00023004"/>
    </source>
</evidence>
<keyword evidence="5" id="KW-0812">Transmembrane</keyword>
<evidence type="ECO:0000313" key="8">
    <source>
        <dbReference type="Proteomes" id="UP000030598"/>
    </source>
</evidence>
<dbReference type="Pfam" id="PF00301">
    <property type="entry name" value="Rubredoxin"/>
    <property type="match status" value="1"/>
</dbReference>
<dbReference type="eggNOG" id="COG1773">
    <property type="taxonomic scope" value="Bacteria"/>
</dbReference>